<dbReference type="GO" id="GO:0004674">
    <property type="term" value="F:protein serine/threonine kinase activity"/>
    <property type="evidence" value="ECO:0007669"/>
    <property type="project" value="UniProtKB-KW"/>
</dbReference>
<dbReference type="GO" id="GO:0005938">
    <property type="term" value="C:cell cortex"/>
    <property type="evidence" value="ECO:0007669"/>
    <property type="project" value="UniProtKB-ARBA"/>
</dbReference>
<keyword evidence="5" id="KW-0808">Transferase</keyword>
<dbReference type="InterPro" id="IPR043024">
    <property type="entry name" value="KA1_sf_fungal"/>
</dbReference>
<feature type="region of interest" description="Disordered" evidence="11">
    <location>
        <begin position="902"/>
        <end position="922"/>
    </location>
</feature>
<reference evidence="14" key="1">
    <citation type="submission" date="2017-03" db="EMBL/GenBank/DDBJ databases">
        <title>Genomes of endolithic fungi from Antarctica.</title>
        <authorList>
            <person name="Coleine C."/>
            <person name="Masonjones S."/>
            <person name="Stajich J.E."/>
        </authorList>
    </citation>
    <scope>NUCLEOTIDE SEQUENCE [LARGE SCALE GENOMIC DNA]</scope>
    <source>
        <strain evidence="14">CCFEE 5527</strain>
    </source>
</reference>
<comment type="similarity">
    <text evidence="1">Belongs to the protein kinase superfamily. CAMK Ser/Thr protein kinase family. NIM1 subfamily.</text>
</comment>
<dbReference type="PROSITE" id="PS50011">
    <property type="entry name" value="PROTEIN_KINASE_DOM"/>
    <property type="match status" value="1"/>
</dbReference>
<dbReference type="EMBL" id="NAJO01000015">
    <property type="protein sequence ID" value="OQO06969.1"/>
    <property type="molecule type" value="Genomic_DNA"/>
</dbReference>
<dbReference type="InterPro" id="IPR011009">
    <property type="entry name" value="Kinase-like_dom_sf"/>
</dbReference>
<feature type="region of interest" description="Disordered" evidence="11">
    <location>
        <begin position="626"/>
        <end position="657"/>
    </location>
</feature>
<dbReference type="InterPro" id="IPR031850">
    <property type="entry name" value="Fungal_KA1_dom"/>
</dbReference>
<dbReference type="SMART" id="SM00220">
    <property type="entry name" value="S_TKc"/>
    <property type="match status" value="1"/>
</dbReference>
<accession>A0A1V8T6M0</accession>
<dbReference type="InterPro" id="IPR008271">
    <property type="entry name" value="Ser/Thr_kinase_AS"/>
</dbReference>
<keyword evidence="3" id="KW-0723">Serine/threonine-protein kinase</keyword>
<feature type="compositionally biased region" description="Polar residues" evidence="11">
    <location>
        <begin position="631"/>
        <end position="652"/>
    </location>
</feature>
<dbReference type="SUPFAM" id="SSF56112">
    <property type="entry name" value="Protein kinase-like (PK-like)"/>
    <property type="match status" value="1"/>
</dbReference>
<comment type="catalytic activity">
    <reaction evidence="10">
        <text>L-seryl-[protein] + ATP = O-phospho-L-seryl-[protein] + ADP + H(+)</text>
        <dbReference type="Rhea" id="RHEA:17989"/>
        <dbReference type="Rhea" id="RHEA-COMP:9863"/>
        <dbReference type="Rhea" id="RHEA-COMP:11604"/>
        <dbReference type="ChEBI" id="CHEBI:15378"/>
        <dbReference type="ChEBI" id="CHEBI:29999"/>
        <dbReference type="ChEBI" id="CHEBI:30616"/>
        <dbReference type="ChEBI" id="CHEBI:83421"/>
        <dbReference type="ChEBI" id="CHEBI:456216"/>
        <dbReference type="EC" id="2.7.11.1"/>
    </reaction>
</comment>
<evidence type="ECO:0000256" key="9">
    <source>
        <dbReference type="ARBA" id="ARBA00047899"/>
    </source>
</evidence>
<dbReference type="GO" id="GO:0005524">
    <property type="term" value="F:ATP binding"/>
    <property type="evidence" value="ECO:0007669"/>
    <property type="project" value="UniProtKB-KW"/>
</dbReference>
<evidence type="ECO:0000256" key="6">
    <source>
        <dbReference type="ARBA" id="ARBA00022741"/>
    </source>
</evidence>
<dbReference type="PANTHER" id="PTHR24346">
    <property type="entry name" value="MAP/MICROTUBULE AFFINITY-REGULATING KINASE"/>
    <property type="match status" value="1"/>
</dbReference>
<evidence type="ECO:0000256" key="5">
    <source>
        <dbReference type="ARBA" id="ARBA00022679"/>
    </source>
</evidence>
<feature type="region of interest" description="Disordered" evidence="11">
    <location>
        <begin position="1"/>
        <end position="56"/>
    </location>
</feature>
<dbReference type="InterPro" id="IPR002347">
    <property type="entry name" value="SDR_fam"/>
</dbReference>
<keyword evidence="14" id="KW-1185">Reference proteome</keyword>
<dbReference type="Gene3D" id="3.30.310.220">
    <property type="entry name" value="Fungal kinase associated-1 domain"/>
    <property type="match status" value="1"/>
</dbReference>
<organism evidence="13 14">
    <name type="scientific">Cryoendolithus antarcticus</name>
    <dbReference type="NCBI Taxonomy" id="1507870"/>
    <lineage>
        <taxon>Eukaryota</taxon>
        <taxon>Fungi</taxon>
        <taxon>Dikarya</taxon>
        <taxon>Ascomycota</taxon>
        <taxon>Pezizomycotina</taxon>
        <taxon>Dothideomycetes</taxon>
        <taxon>Dothideomycetidae</taxon>
        <taxon>Cladosporiales</taxon>
        <taxon>Cladosporiaceae</taxon>
        <taxon>Cryoendolithus</taxon>
    </lineage>
</organism>
<dbReference type="InParanoid" id="A0A1V8T6M0"/>
<dbReference type="Gene3D" id="1.10.510.10">
    <property type="entry name" value="Transferase(Phosphotransferase) domain 1"/>
    <property type="match status" value="1"/>
</dbReference>
<proteinExistence type="inferred from homology"/>
<comment type="catalytic activity">
    <reaction evidence="9">
        <text>L-threonyl-[protein] + ATP = O-phospho-L-threonyl-[protein] + ADP + H(+)</text>
        <dbReference type="Rhea" id="RHEA:46608"/>
        <dbReference type="Rhea" id="RHEA-COMP:11060"/>
        <dbReference type="Rhea" id="RHEA-COMP:11605"/>
        <dbReference type="ChEBI" id="CHEBI:15378"/>
        <dbReference type="ChEBI" id="CHEBI:30013"/>
        <dbReference type="ChEBI" id="CHEBI:30616"/>
        <dbReference type="ChEBI" id="CHEBI:61977"/>
        <dbReference type="ChEBI" id="CHEBI:456216"/>
        <dbReference type="EC" id="2.7.11.1"/>
    </reaction>
</comment>
<name>A0A1V8T6M0_9PEZI</name>
<dbReference type="Pfam" id="PF00069">
    <property type="entry name" value="Pkinase"/>
    <property type="match status" value="1"/>
</dbReference>
<keyword evidence="8" id="KW-0067">ATP-binding</keyword>
<feature type="compositionally biased region" description="Low complexity" evidence="11">
    <location>
        <begin position="88"/>
        <end position="99"/>
    </location>
</feature>
<dbReference type="Pfam" id="PF16797">
    <property type="entry name" value="Fungal_KA1"/>
    <property type="match status" value="1"/>
</dbReference>
<feature type="region of interest" description="Disordered" evidence="11">
    <location>
        <begin position="748"/>
        <end position="824"/>
    </location>
</feature>
<keyword evidence="6" id="KW-0547">Nucleotide-binding</keyword>
<dbReference type="Gene3D" id="3.40.50.720">
    <property type="entry name" value="NAD(P)-binding Rossmann-like Domain"/>
    <property type="match status" value="1"/>
</dbReference>
<evidence type="ECO:0000256" key="2">
    <source>
        <dbReference type="ARBA" id="ARBA00012513"/>
    </source>
</evidence>
<evidence type="ECO:0000256" key="4">
    <source>
        <dbReference type="ARBA" id="ARBA00022553"/>
    </source>
</evidence>
<gene>
    <name evidence="13" type="ORF">B0A48_07535</name>
</gene>
<evidence type="ECO:0000256" key="7">
    <source>
        <dbReference type="ARBA" id="ARBA00022777"/>
    </source>
</evidence>
<feature type="region of interest" description="Disordered" evidence="11">
    <location>
        <begin position="80"/>
        <end position="104"/>
    </location>
</feature>
<dbReference type="PROSITE" id="PS00108">
    <property type="entry name" value="PROTEIN_KINASE_ST"/>
    <property type="match status" value="1"/>
</dbReference>
<keyword evidence="7" id="KW-0418">Kinase</keyword>
<evidence type="ECO:0000256" key="8">
    <source>
        <dbReference type="ARBA" id="ARBA00022840"/>
    </source>
</evidence>
<evidence type="ECO:0000313" key="13">
    <source>
        <dbReference type="EMBL" id="OQO06969.1"/>
    </source>
</evidence>
<dbReference type="Proteomes" id="UP000192596">
    <property type="component" value="Unassembled WGS sequence"/>
</dbReference>
<dbReference type="PANTHER" id="PTHR24346:SF110">
    <property type="entry name" value="NON-SPECIFIC SERINE_THREONINE PROTEIN KINASE"/>
    <property type="match status" value="1"/>
</dbReference>
<sequence>MAERYRAVHATGRRQPLSDIGNRANTPPVSRATPKNGKTSAEPSSGLPHNESLVPNGSLTVRQSHLSSPGHKRIADMANAVDRDNKRNSAISTTSTNASGQKRKTHIGDWQLGKTIGKGGCSRVRAVRHRYTRQYGAVKIIARATAESTRAQSLANLIETSKSSASLNGSGFRPIPYGLEREIAVMKLLEHENIVRLFDVWENRNELYLMMEYIDGGELFHYVEQRRGLPEDEAIIIFRQIVSALLYCHRLHICHRDLKPENILLNHASLTVKLIDFGMAALQPEGRQLSTPCGSPHYAAPEVVSARPYDGKQADVWSCGVILYVMLTGTTPYNYSQDGDIRVLFRDIARAKYYMPPDLSMEAKDLIRRVFVADPARRITMDGVWEHPLIHKFDREFGLDGPDGSKEAAIGPVPKLEDWTIKRAQDVDRDILRNMRTLWHSEPEQSLIKKLLNKDINQEKLFYAALTKHRDEHLENYIGDPEGMGYSTSDYHHSHAPINSDAPPLPVSLQKRSQSQYSIMNDEHLKQSHSFVEPPPSVSSYDPYRASRDPILDRGDYVNVIVHRNGSASTRKVIRSRKAKAVLCETPRIKARNPTETPSHHMRSEIRKHSVELEKACQEAFFRDSVGSGLTGRTSPTSKGSPYQTPPSSVSRKSPVMDRLLPKPAVRPLPELPKDTPNTYLHRTLEEARDKLAAYKAGGDSSTAKFDEVMRMLDDIGTATPEKRTTSAPEPHLPDHVGGFLPMITEESDARSSREGLGNWRSVTSPTIPERRHDIHAEDRTVRIVQPSSPGTVAPLNVRKRSTGSEASDDSKPGLQPRGLRQPLERMRSHNQEPALEPIDEDSVLPTQPTLRKKRSWFGLARWTPEPDATLVRPVTPSGVLDEETSGMRRSSNLLEKLQKSEKMLPKEPPHSALSSEFPIRKKRFGGGKKGFTKWLGRKGISGGAEEGDTTGQYSPQTALIDPLLTEVRSVSTTLGNNSLDSLFSTTSPSPSIAGPTTSGPERSWFARFLNIKPASDLLCFSIPRGRARQELVLLLKEWQRHGIRDLQYSREQNTMSARVDRNNALDIKAVTFRIEIFVVLEHGRKVGLSIARFVQAKGAASGFRKVLEVIDGVMRGRGWLVEDREKWKALCEVVGVSDGLGQAAAKILSEQGHSVFLHARNSNRAKEAQAAVPKAKGVLIGDLSTIADVKKLAAEANKAGPFDAVVHNAALGLSTNGEKTSDGLAQIFAVNSLAPYVLTALMEKPKRLLYVSSGLHMSGDASLEDVTWSTGRRFTGGQAYNDTKLHNVLLANAVAARWKDVQSCSLDPGWVKTKLGGSGAPGSTSAPSKMIADFAAGKSVAGDKSGVYLNPGGVNKPLAAGTDVGKQDRLLQIYKEVSGLDLPQ</sequence>
<feature type="domain" description="Protein kinase" evidence="12">
    <location>
        <begin position="110"/>
        <end position="390"/>
    </location>
</feature>
<evidence type="ECO:0000256" key="11">
    <source>
        <dbReference type="SAM" id="MobiDB-lite"/>
    </source>
</evidence>
<protein>
    <recommendedName>
        <fullName evidence="2">non-specific serine/threonine protein kinase</fullName>
        <ecNumber evidence="2">2.7.11.1</ecNumber>
    </recommendedName>
</protein>
<dbReference type="Pfam" id="PF00106">
    <property type="entry name" value="adh_short"/>
    <property type="match status" value="1"/>
</dbReference>
<feature type="compositionally biased region" description="Basic and acidic residues" evidence="11">
    <location>
        <begin position="769"/>
        <end position="782"/>
    </location>
</feature>
<dbReference type="InterPro" id="IPR000719">
    <property type="entry name" value="Prot_kinase_dom"/>
</dbReference>
<dbReference type="STRING" id="1507870.A0A1V8T6M0"/>
<evidence type="ECO:0000256" key="3">
    <source>
        <dbReference type="ARBA" id="ARBA00022527"/>
    </source>
</evidence>
<comment type="caution">
    <text evidence="13">The sequence shown here is derived from an EMBL/GenBank/DDBJ whole genome shotgun (WGS) entry which is preliminary data.</text>
</comment>
<evidence type="ECO:0000256" key="10">
    <source>
        <dbReference type="ARBA" id="ARBA00048679"/>
    </source>
</evidence>
<dbReference type="EC" id="2.7.11.1" evidence="2"/>
<evidence type="ECO:0000259" key="12">
    <source>
        <dbReference type="PROSITE" id="PS50011"/>
    </source>
</evidence>
<evidence type="ECO:0000313" key="14">
    <source>
        <dbReference type="Proteomes" id="UP000192596"/>
    </source>
</evidence>
<dbReference type="InterPro" id="IPR036291">
    <property type="entry name" value="NAD(P)-bd_dom_sf"/>
</dbReference>
<dbReference type="SUPFAM" id="SSF51735">
    <property type="entry name" value="NAD(P)-binding Rossmann-fold domains"/>
    <property type="match status" value="1"/>
</dbReference>
<dbReference type="OrthoDB" id="504170at2759"/>
<keyword evidence="4" id="KW-0597">Phosphoprotein</keyword>
<dbReference type="GO" id="GO:0035556">
    <property type="term" value="P:intracellular signal transduction"/>
    <property type="evidence" value="ECO:0007669"/>
    <property type="project" value="TreeGrafter"/>
</dbReference>
<evidence type="ECO:0000256" key="1">
    <source>
        <dbReference type="ARBA" id="ARBA00010791"/>
    </source>
</evidence>
<dbReference type="FunFam" id="1.10.510.10:FF:000571">
    <property type="entry name" value="Maternal embryonic leucine zipper kinase"/>
    <property type="match status" value="1"/>
</dbReference>